<evidence type="ECO:0000259" key="18">
    <source>
        <dbReference type="PROSITE" id="PS51387"/>
    </source>
</evidence>
<evidence type="ECO:0000256" key="3">
    <source>
        <dbReference type="ARBA" id="ARBA00004496"/>
    </source>
</evidence>
<dbReference type="EMBL" id="RXLP01000026">
    <property type="protein sequence ID" value="TCD53709.1"/>
    <property type="molecule type" value="Genomic_DNA"/>
</dbReference>
<evidence type="ECO:0000256" key="13">
    <source>
        <dbReference type="ARBA" id="ARBA00023002"/>
    </source>
</evidence>
<keyword evidence="10 17" id="KW-0521">NADP</keyword>
<evidence type="ECO:0000256" key="2">
    <source>
        <dbReference type="ARBA" id="ARBA00003921"/>
    </source>
</evidence>
<evidence type="ECO:0000256" key="10">
    <source>
        <dbReference type="ARBA" id="ARBA00022857"/>
    </source>
</evidence>
<comment type="pathway">
    <text evidence="4 17">Cell wall biogenesis; peptidoglycan biosynthesis.</text>
</comment>
<evidence type="ECO:0000256" key="4">
    <source>
        <dbReference type="ARBA" id="ARBA00004752"/>
    </source>
</evidence>
<comment type="caution">
    <text evidence="19">The sequence shown here is derived from an EMBL/GenBank/DDBJ whole genome shotgun (WGS) entry which is preliminary data.</text>
</comment>
<dbReference type="InterPro" id="IPR016167">
    <property type="entry name" value="FAD-bd_PCMH_sub1"/>
</dbReference>
<comment type="catalytic activity">
    <reaction evidence="16 17">
        <text>UDP-N-acetyl-alpha-D-muramate + NADP(+) = UDP-N-acetyl-3-O-(1-carboxyvinyl)-alpha-D-glucosamine + NADPH + H(+)</text>
        <dbReference type="Rhea" id="RHEA:12248"/>
        <dbReference type="ChEBI" id="CHEBI:15378"/>
        <dbReference type="ChEBI" id="CHEBI:57783"/>
        <dbReference type="ChEBI" id="CHEBI:58349"/>
        <dbReference type="ChEBI" id="CHEBI:68483"/>
        <dbReference type="ChEBI" id="CHEBI:70757"/>
        <dbReference type="EC" id="1.3.1.98"/>
    </reaction>
</comment>
<comment type="function">
    <text evidence="2 17">Cell wall formation.</text>
</comment>
<dbReference type="Pfam" id="PF02873">
    <property type="entry name" value="MurB_C"/>
    <property type="match status" value="1"/>
</dbReference>
<dbReference type="PANTHER" id="PTHR21071">
    <property type="entry name" value="UDP-N-ACETYLENOLPYRUVOYLGLUCOSAMINE REDUCTASE"/>
    <property type="match status" value="1"/>
</dbReference>
<dbReference type="EC" id="1.3.1.98" evidence="17"/>
<keyword evidence="20" id="KW-1185">Reference proteome</keyword>
<feature type="active site" evidence="17">
    <location>
        <position position="390"/>
    </location>
</feature>
<comment type="similarity">
    <text evidence="5 17">Belongs to the MurB family.</text>
</comment>
<sequence length="398" mass="43579">MALSETPRFSDITTIAVGGRIARFVEPTTRAAFLEAVIMADTTGKPLCVIGGGSNMLVSDDDFDGVVIRDARREISVLDEVTPVEEGADPSVTISATAGVHWDDFVAYCVRMGLAGVEALSGIPGTVGASVVQNIGAYGQEVASTVSSVEVWDREERTVKTLKSDELQFSYRDSLLKRSMYTNGAHSAPSRYFPSPRYIVLEVTFTLKHATHNTVNMTQLARALNVTVGQDFEIGEIRRAVLDIRAGKGMVEDEHRYMNHWMKDTVVSSEIYDTMSLEDEDRNRYSCGSFFMNPILSQEVADTLPQDAPRFDAELPDGSKGIKTSAAWLIDHAGFKPGYKIDESSRAGLSTKHTLSLTNRGDARAVDIIELARVIRDGVRQTYGVTLVPEPVFIGVEL</sequence>
<dbReference type="InterPro" id="IPR003170">
    <property type="entry name" value="MurB"/>
</dbReference>
<keyword evidence="7 17" id="KW-0132">Cell division</keyword>
<evidence type="ECO:0000256" key="15">
    <source>
        <dbReference type="ARBA" id="ARBA00023316"/>
    </source>
</evidence>
<dbReference type="AlphaFoldDB" id="A0A4V2MTS9"/>
<evidence type="ECO:0000256" key="14">
    <source>
        <dbReference type="ARBA" id="ARBA00023306"/>
    </source>
</evidence>
<dbReference type="OrthoDB" id="9804753at2"/>
<dbReference type="UniPathway" id="UPA00219"/>
<evidence type="ECO:0000313" key="19">
    <source>
        <dbReference type="EMBL" id="TCD53709.1"/>
    </source>
</evidence>
<dbReference type="InterPro" id="IPR036635">
    <property type="entry name" value="MurB_C_sf"/>
</dbReference>
<evidence type="ECO:0000256" key="7">
    <source>
        <dbReference type="ARBA" id="ARBA00022618"/>
    </source>
</evidence>
<dbReference type="SUPFAM" id="SSF56176">
    <property type="entry name" value="FAD-binding/transporter-associated domain-like"/>
    <property type="match status" value="1"/>
</dbReference>
<dbReference type="InterPro" id="IPR016169">
    <property type="entry name" value="FAD-bd_PCMH_sub2"/>
</dbReference>
<evidence type="ECO:0000256" key="1">
    <source>
        <dbReference type="ARBA" id="ARBA00001974"/>
    </source>
</evidence>
<dbReference type="Proteomes" id="UP000291289">
    <property type="component" value="Unassembled WGS sequence"/>
</dbReference>
<protein>
    <recommendedName>
        <fullName evidence="17">UDP-N-acetylenolpyruvoylglucosamine reductase</fullName>
        <ecNumber evidence="17">1.3.1.98</ecNumber>
    </recommendedName>
    <alternativeName>
        <fullName evidence="17">UDP-N-acetylmuramate dehydrogenase</fullName>
    </alternativeName>
</protein>
<feature type="active site" description="Proton donor" evidence="17">
    <location>
        <position position="289"/>
    </location>
</feature>
<keyword evidence="9 17" id="KW-0274">FAD</keyword>
<dbReference type="GO" id="GO:0071949">
    <property type="term" value="F:FAD binding"/>
    <property type="evidence" value="ECO:0007669"/>
    <property type="project" value="InterPro"/>
</dbReference>
<dbReference type="GO" id="GO:0005829">
    <property type="term" value="C:cytosol"/>
    <property type="evidence" value="ECO:0007669"/>
    <property type="project" value="TreeGrafter"/>
</dbReference>
<dbReference type="InterPro" id="IPR006094">
    <property type="entry name" value="Oxid_FAD_bind_N"/>
</dbReference>
<dbReference type="GO" id="GO:0051301">
    <property type="term" value="P:cell division"/>
    <property type="evidence" value="ECO:0007669"/>
    <property type="project" value="UniProtKB-KW"/>
</dbReference>
<comment type="cofactor">
    <cofactor evidence="1 17">
        <name>FAD</name>
        <dbReference type="ChEBI" id="CHEBI:57692"/>
    </cofactor>
</comment>
<dbReference type="InterPro" id="IPR011601">
    <property type="entry name" value="MurB_C"/>
</dbReference>
<dbReference type="Gene3D" id="3.30.465.10">
    <property type="match status" value="1"/>
</dbReference>
<accession>A0A4V2MTS9</accession>
<reference evidence="19 20" key="1">
    <citation type="submission" date="2018-12" db="EMBL/GenBank/DDBJ databases">
        <title>Alloscrdovia theropitheci sp. nov: a novel taxon from the feces of the bleeding-herat monkey (Theropithecus geleda).</title>
        <authorList>
            <person name="Modesto M."/>
        </authorList>
    </citation>
    <scope>NUCLEOTIDE SEQUENCE [LARGE SCALE GENOMIC DNA]</scope>
    <source>
        <strain evidence="19 20">GLDI4/2</strain>
    </source>
</reference>
<evidence type="ECO:0000256" key="16">
    <source>
        <dbReference type="ARBA" id="ARBA00048914"/>
    </source>
</evidence>
<evidence type="ECO:0000256" key="11">
    <source>
        <dbReference type="ARBA" id="ARBA00022960"/>
    </source>
</evidence>
<keyword evidence="12 17" id="KW-0573">Peptidoglycan synthesis</keyword>
<dbReference type="RefSeq" id="WP_131284995.1">
    <property type="nucleotide sequence ID" value="NZ_RXLP01000026.1"/>
</dbReference>
<dbReference type="InterPro" id="IPR016166">
    <property type="entry name" value="FAD-bd_PCMH"/>
</dbReference>
<dbReference type="Pfam" id="PF01565">
    <property type="entry name" value="FAD_binding_4"/>
    <property type="match status" value="1"/>
</dbReference>
<dbReference type="HAMAP" id="MF_00037">
    <property type="entry name" value="MurB"/>
    <property type="match status" value="1"/>
</dbReference>
<evidence type="ECO:0000256" key="8">
    <source>
        <dbReference type="ARBA" id="ARBA00022630"/>
    </source>
</evidence>
<dbReference type="NCBIfam" id="NF010478">
    <property type="entry name" value="PRK13903.1"/>
    <property type="match status" value="1"/>
</dbReference>
<evidence type="ECO:0000313" key="20">
    <source>
        <dbReference type="Proteomes" id="UP000291289"/>
    </source>
</evidence>
<dbReference type="InterPro" id="IPR036318">
    <property type="entry name" value="FAD-bd_PCMH-like_sf"/>
</dbReference>
<dbReference type="GO" id="GO:0071555">
    <property type="term" value="P:cell wall organization"/>
    <property type="evidence" value="ECO:0007669"/>
    <property type="project" value="UniProtKB-KW"/>
</dbReference>
<feature type="domain" description="FAD-binding PCMH-type" evidence="18">
    <location>
        <begin position="17"/>
        <end position="210"/>
    </location>
</feature>
<dbReference type="Gene3D" id="3.30.43.10">
    <property type="entry name" value="Uridine Diphospho-n-acetylenolpyruvylglucosamine Reductase, domain 2"/>
    <property type="match status" value="1"/>
</dbReference>
<dbReference type="GO" id="GO:0009252">
    <property type="term" value="P:peptidoglycan biosynthetic process"/>
    <property type="evidence" value="ECO:0007669"/>
    <property type="project" value="UniProtKB-UniRule"/>
</dbReference>
<evidence type="ECO:0000256" key="17">
    <source>
        <dbReference type="HAMAP-Rule" id="MF_00037"/>
    </source>
</evidence>
<dbReference type="GO" id="GO:0008360">
    <property type="term" value="P:regulation of cell shape"/>
    <property type="evidence" value="ECO:0007669"/>
    <property type="project" value="UniProtKB-KW"/>
</dbReference>
<keyword evidence="14 17" id="KW-0131">Cell cycle</keyword>
<keyword evidence="15 17" id="KW-0961">Cell wall biogenesis/degradation</keyword>
<name>A0A4V2MTS9_9BIFI</name>
<evidence type="ECO:0000256" key="6">
    <source>
        <dbReference type="ARBA" id="ARBA00022490"/>
    </source>
</evidence>
<dbReference type="GO" id="GO:0008762">
    <property type="term" value="F:UDP-N-acetylmuramate dehydrogenase activity"/>
    <property type="evidence" value="ECO:0007669"/>
    <property type="project" value="UniProtKB-UniRule"/>
</dbReference>
<keyword evidence="6 17" id="KW-0963">Cytoplasm</keyword>
<comment type="subcellular location">
    <subcellularLocation>
        <location evidence="3 17">Cytoplasm</location>
    </subcellularLocation>
</comment>
<evidence type="ECO:0000256" key="9">
    <source>
        <dbReference type="ARBA" id="ARBA00022827"/>
    </source>
</evidence>
<organism evidence="19 20">
    <name type="scientific">Alloscardovia theropitheci</name>
    <dbReference type="NCBI Taxonomy" id="2496842"/>
    <lineage>
        <taxon>Bacteria</taxon>
        <taxon>Bacillati</taxon>
        <taxon>Actinomycetota</taxon>
        <taxon>Actinomycetes</taxon>
        <taxon>Bifidobacteriales</taxon>
        <taxon>Bifidobacteriaceae</taxon>
        <taxon>Alloscardovia</taxon>
    </lineage>
</organism>
<evidence type="ECO:0000256" key="5">
    <source>
        <dbReference type="ARBA" id="ARBA00010485"/>
    </source>
</evidence>
<dbReference type="Gene3D" id="3.90.78.10">
    <property type="entry name" value="UDP-N-acetylenolpyruvoylglucosamine reductase, C-terminal domain"/>
    <property type="match status" value="1"/>
</dbReference>
<dbReference type="SUPFAM" id="SSF56194">
    <property type="entry name" value="Uridine diphospho-N-Acetylenolpyruvylglucosamine reductase, MurB, C-terminal domain"/>
    <property type="match status" value="1"/>
</dbReference>
<dbReference type="PANTHER" id="PTHR21071:SF4">
    <property type="entry name" value="UDP-N-ACETYLENOLPYRUVOYLGLUCOSAMINE REDUCTASE"/>
    <property type="match status" value="1"/>
</dbReference>
<keyword evidence="8 17" id="KW-0285">Flavoprotein</keyword>
<feature type="active site" evidence="17">
    <location>
        <position position="172"/>
    </location>
</feature>
<keyword evidence="13 17" id="KW-0560">Oxidoreductase</keyword>
<dbReference type="PROSITE" id="PS51387">
    <property type="entry name" value="FAD_PCMH"/>
    <property type="match status" value="1"/>
</dbReference>
<keyword evidence="11 17" id="KW-0133">Cell shape</keyword>
<proteinExistence type="inferred from homology"/>
<evidence type="ECO:0000256" key="12">
    <source>
        <dbReference type="ARBA" id="ARBA00022984"/>
    </source>
</evidence>
<gene>
    <name evidence="17" type="primary">murB</name>
    <name evidence="19" type="ORF">EJ419_06985</name>
</gene>